<evidence type="ECO:0000256" key="1">
    <source>
        <dbReference type="SAM" id="Phobius"/>
    </source>
</evidence>
<evidence type="ECO:0000313" key="2">
    <source>
        <dbReference type="EMBL" id="MDR6240649.1"/>
    </source>
</evidence>
<gene>
    <name evidence="2" type="ORF">HNQ88_003725</name>
</gene>
<dbReference type="Proteomes" id="UP001185092">
    <property type="component" value="Unassembled WGS sequence"/>
</dbReference>
<accession>A0AAE3XSD7</accession>
<feature type="transmembrane region" description="Helical" evidence="1">
    <location>
        <begin position="181"/>
        <end position="200"/>
    </location>
</feature>
<proteinExistence type="predicted"/>
<sequence length="214" mass="23699">MPKKVYYLDKGENESISISWGMSWKNTTVSYDGRELGIIKNQKELKKGHEFDIDDGRKLSIRLKGQFYPELELLVNGEVVEGSPTDPKVQLKSVYSFAFWLGLINVIAGILAIVLENAFLQKIGLGYGSIIFGGIIALLSYGVKRKSMVAMALLYGVMIIDILSIFLLIGESDANPTNGILMKLFFLVILFKGFGAIKALNRADKNKVESPVQS</sequence>
<keyword evidence="3" id="KW-1185">Reference proteome</keyword>
<evidence type="ECO:0000313" key="3">
    <source>
        <dbReference type="Proteomes" id="UP001185092"/>
    </source>
</evidence>
<feature type="transmembrane region" description="Helical" evidence="1">
    <location>
        <begin position="125"/>
        <end position="143"/>
    </location>
</feature>
<organism evidence="2 3">
    <name type="scientific">Aureibacter tunicatorum</name>
    <dbReference type="NCBI Taxonomy" id="866807"/>
    <lineage>
        <taxon>Bacteria</taxon>
        <taxon>Pseudomonadati</taxon>
        <taxon>Bacteroidota</taxon>
        <taxon>Cytophagia</taxon>
        <taxon>Cytophagales</taxon>
        <taxon>Persicobacteraceae</taxon>
        <taxon>Aureibacter</taxon>
    </lineage>
</organism>
<keyword evidence="1" id="KW-0812">Transmembrane</keyword>
<dbReference type="AlphaFoldDB" id="A0AAE3XSD7"/>
<keyword evidence="1" id="KW-0472">Membrane</keyword>
<feature type="transmembrane region" description="Helical" evidence="1">
    <location>
        <begin position="97"/>
        <end position="119"/>
    </location>
</feature>
<comment type="caution">
    <text evidence="2">The sequence shown here is derived from an EMBL/GenBank/DDBJ whole genome shotgun (WGS) entry which is preliminary data.</text>
</comment>
<name>A0AAE3XSD7_9BACT</name>
<keyword evidence="1" id="KW-1133">Transmembrane helix</keyword>
<protein>
    <submittedName>
        <fullName evidence="2">Uncharacterized protein</fullName>
    </submittedName>
</protein>
<dbReference type="EMBL" id="JAVDQD010000005">
    <property type="protein sequence ID" value="MDR6240649.1"/>
    <property type="molecule type" value="Genomic_DNA"/>
</dbReference>
<dbReference type="RefSeq" id="WP_309940755.1">
    <property type="nucleotide sequence ID" value="NZ_AP025306.1"/>
</dbReference>
<reference evidence="2" key="1">
    <citation type="submission" date="2023-07" db="EMBL/GenBank/DDBJ databases">
        <title>Genomic Encyclopedia of Type Strains, Phase IV (KMG-IV): sequencing the most valuable type-strain genomes for metagenomic binning, comparative biology and taxonomic classification.</title>
        <authorList>
            <person name="Goeker M."/>
        </authorList>
    </citation>
    <scope>NUCLEOTIDE SEQUENCE</scope>
    <source>
        <strain evidence="2">DSM 26174</strain>
    </source>
</reference>
<feature type="transmembrane region" description="Helical" evidence="1">
    <location>
        <begin position="150"/>
        <end position="169"/>
    </location>
</feature>